<evidence type="ECO:0000256" key="1">
    <source>
        <dbReference type="SAM" id="MobiDB-lite"/>
    </source>
</evidence>
<dbReference type="AlphaFoldDB" id="A0A5B7E757"/>
<gene>
    <name evidence="2" type="ORF">E2C01_023102</name>
</gene>
<organism evidence="2 3">
    <name type="scientific">Portunus trituberculatus</name>
    <name type="common">Swimming crab</name>
    <name type="synonym">Neptunus trituberculatus</name>
    <dbReference type="NCBI Taxonomy" id="210409"/>
    <lineage>
        <taxon>Eukaryota</taxon>
        <taxon>Metazoa</taxon>
        <taxon>Ecdysozoa</taxon>
        <taxon>Arthropoda</taxon>
        <taxon>Crustacea</taxon>
        <taxon>Multicrustacea</taxon>
        <taxon>Malacostraca</taxon>
        <taxon>Eumalacostraca</taxon>
        <taxon>Eucarida</taxon>
        <taxon>Decapoda</taxon>
        <taxon>Pleocyemata</taxon>
        <taxon>Brachyura</taxon>
        <taxon>Eubrachyura</taxon>
        <taxon>Portunoidea</taxon>
        <taxon>Portunidae</taxon>
        <taxon>Portuninae</taxon>
        <taxon>Portunus</taxon>
    </lineage>
</organism>
<sequence length="151" mass="16607">MNPRSERIKGESVGARGSRTGRYGRVAGKLKWRETDPANLISLQPGQQRSASPRRLAAATGRPPDSVNTHHRLLNQKRINLFAGEQIYVPIHGRSRLPSPDSDTPPGCAFAGGDSSVFIECSTQDRGKIMGFKNKIRRKVVVLEYLTTSVP</sequence>
<evidence type="ECO:0000313" key="2">
    <source>
        <dbReference type="EMBL" id="MPC29851.1"/>
    </source>
</evidence>
<reference evidence="2 3" key="1">
    <citation type="submission" date="2019-05" db="EMBL/GenBank/DDBJ databases">
        <title>Another draft genome of Portunus trituberculatus and its Hox gene families provides insights of decapod evolution.</title>
        <authorList>
            <person name="Jeong J.-H."/>
            <person name="Song I."/>
            <person name="Kim S."/>
            <person name="Choi T."/>
            <person name="Kim D."/>
            <person name="Ryu S."/>
            <person name="Kim W."/>
        </authorList>
    </citation>
    <scope>NUCLEOTIDE SEQUENCE [LARGE SCALE GENOMIC DNA]</scope>
    <source>
        <tissue evidence="2">Muscle</tissue>
    </source>
</reference>
<feature type="compositionally biased region" description="Polar residues" evidence="1">
    <location>
        <begin position="41"/>
        <end position="51"/>
    </location>
</feature>
<evidence type="ECO:0000313" key="3">
    <source>
        <dbReference type="Proteomes" id="UP000324222"/>
    </source>
</evidence>
<accession>A0A5B7E757</accession>
<name>A0A5B7E757_PORTR</name>
<protein>
    <submittedName>
        <fullName evidence="2">Uncharacterized protein</fullName>
    </submittedName>
</protein>
<dbReference type="EMBL" id="VSRR010002147">
    <property type="protein sequence ID" value="MPC29851.1"/>
    <property type="molecule type" value="Genomic_DNA"/>
</dbReference>
<feature type="region of interest" description="Disordered" evidence="1">
    <location>
        <begin position="41"/>
        <end position="69"/>
    </location>
</feature>
<dbReference type="Proteomes" id="UP000324222">
    <property type="component" value="Unassembled WGS sequence"/>
</dbReference>
<feature type="compositionally biased region" description="Basic and acidic residues" evidence="1">
    <location>
        <begin position="1"/>
        <end position="10"/>
    </location>
</feature>
<proteinExistence type="predicted"/>
<feature type="region of interest" description="Disordered" evidence="1">
    <location>
        <begin position="1"/>
        <end position="29"/>
    </location>
</feature>
<keyword evidence="3" id="KW-1185">Reference proteome</keyword>
<comment type="caution">
    <text evidence="2">The sequence shown here is derived from an EMBL/GenBank/DDBJ whole genome shotgun (WGS) entry which is preliminary data.</text>
</comment>